<proteinExistence type="predicted"/>
<evidence type="ECO:0008006" key="3">
    <source>
        <dbReference type="Google" id="ProtNLM"/>
    </source>
</evidence>
<name>A0ABY6P358_9NOCA</name>
<reference evidence="1" key="1">
    <citation type="submission" date="2022-10" db="EMBL/GenBank/DDBJ databases">
        <title>Rhodococcus sp.75.</title>
        <authorList>
            <person name="Sun M."/>
        </authorList>
    </citation>
    <scope>NUCLEOTIDE SEQUENCE</scope>
    <source>
        <strain evidence="1">75</strain>
    </source>
</reference>
<dbReference type="RefSeq" id="WP_265384198.1">
    <property type="nucleotide sequence ID" value="NZ_CP110615.1"/>
</dbReference>
<sequence>MSAPTYRPLSTAALADELAARCRAARTVPDALRVAVDGADGAQPGVLADAVAERLRAEGTPCARVSLADWLRPASLRLEHGRADEESYRSGWFDLAALEREVLGPLGPGGSGRWLPTLWDAERDRATRAERRTAAPGTVLLVDGPLLLGRGLPFELTVHVHVSEAALLRRTPEGLRWTVPAVLGHEEEVGTDELADVLVRAEHADRPALRTG</sequence>
<dbReference type="SUPFAM" id="SSF52540">
    <property type="entry name" value="P-loop containing nucleoside triphosphate hydrolases"/>
    <property type="match status" value="1"/>
</dbReference>
<dbReference type="EMBL" id="CP110615">
    <property type="protein sequence ID" value="UZJ26094.1"/>
    <property type="molecule type" value="Genomic_DNA"/>
</dbReference>
<keyword evidence="2" id="KW-1185">Reference proteome</keyword>
<evidence type="ECO:0000313" key="2">
    <source>
        <dbReference type="Proteomes" id="UP001164965"/>
    </source>
</evidence>
<accession>A0ABY6P358</accession>
<gene>
    <name evidence="1" type="ORF">RHODO2019_06635</name>
</gene>
<dbReference type="Proteomes" id="UP001164965">
    <property type="component" value="Chromosome"/>
</dbReference>
<protein>
    <recommendedName>
        <fullName evidence="3">Uridine kinase</fullName>
    </recommendedName>
</protein>
<organism evidence="1 2">
    <name type="scientific">Rhodococcus antarcticus</name>
    <dbReference type="NCBI Taxonomy" id="2987751"/>
    <lineage>
        <taxon>Bacteria</taxon>
        <taxon>Bacillati</taxon>
        <taxon>Actinomycetota</taxon>
        <taxon>Actinomycetes</taxon>
        <taxon>Mycobacteriales</taxon>
        <taxon>Nocardiaceae</taxon>
        <taxon>Rhodococcus</taxon>
    </lineage>
</organism>
<dbReference type="InterPro" id="IPR027417">
    <property type="entry name" value="P-loop_NTPase"/>
</dbReference>
<dbReference type="Gene3D" id="3.40.50.300">
    <property type="entry name" value="P-loop containing nucleotide triphosphate hydrolases"/>
    <property type="match status" value="1"/>
</dbReference>
<evidence type="ECO:0000313" key="1">
    <source>
        <dbReference type="EMBL" id="UZJ26094.1"/>
    </source>
</evidence>